<evidence type="ECO:0000256" key="2">
    <source>
        <dbReference type="SAM" id="Phobius"/>
    </source>
</evidence>
<proteinExistence type="predicted"/>
<keyword evidence="2" id="KW-0812">Transmembrane</keyword>
<keyword evidence="3" id="KW-1185">Reference proteome</keyword>
<sequence length="111" mass="11241">MGAVVSPRGDPGNSGKWSPKLRLPVRDTEDPGKCSPGPAPPLTPFSSPTGSGGHGSHDTHGDGEGAQGNTVARIVSPIVSVVAVALVGAGVSYFRSGRWRACLRRGDPGTV</sequence>
<organism evidence="3 4">
    <name type="scientific">Microtus ochrogaster</name>
    <name type="common">Prairie vole</name>
    <dbReference type="NCBI Taxonomy" id="79684"/>
    <lineage>
        <taxon>Eukaryota</taxon>
        <taxon>Metazoa</taxon>
        <taxon>Chordata</taxon>
        <taxon>Craniata</taxon>
        <taxon>Vertebrata</taxon>
        <taxon>Euteleostomi</taxon>
        <taxon>Mammalia</taxon>
        <taxon>Eutheria</taxon>
        <taxon>Euarchontoglires</taxon>
        <taxon>Glires</taxon>
        <taxon>Rodentia</taxon>
        <taxon>Myomorpha</taxon>
        <taxon>Muroidea</taxon>
        <taxon>Cricetidae</taxon>
        <taxon>Arvicolinae</taxon>
        <taxon>Microtus</taxon>
    </lineage>
</organism>
<reference evidence="4" key="1">
    <citation type="submission" date="2025-08" db="UniProtKB">
        <authorList>
            <consortium name="RefSeq"/>
        </authorList>
    </citation>
    <scope>IDENTIFICATION</scope>
</reference>
<feature type="region of interest" description="Disordered" evidence="1">
    <location>
        <begin position="1"/>
        <end position="69"/>
    </location>
</feature>
<evidence type="ECO:0000313" key="3">
    <source>
        <dbReference type="Proteomes" id="UP000694915"/>
    </source>
</evidence>
<evidence type="ECO:0000256" key="1">
    <source>
        <dbReference type="SAM" id="MobiDB-lite"/>
    </source>
</evidence>
<protein>
    <submittedName>
        <fullName evidence="4">Glycoprotein Xg</fullName>
    </submittedName>
</protein>
<gene>
    <name evidence="4" type="primary">Xg</name>
</gene>
<keyword evidence="2" id="KW-1133">Transmembrane helix</keyword>
<feature type="transmembrane region" description="Helical" evidence="2">
    <location>
        <begin position="74"/>
        <end position="94"/>
    </location>
</feature>
<name>A0ABM1TX37_MICOH</name>
<accession>A0ABM1TX37</accession>
<evidence type="ECO:0000313" key="4">
    <source>
        <dbReference type="RefSeq" id="XP_026634299.1"/>
    </source>
</evidence>
<dbReference type="GeneID" id="113455864"/>
<keyword evidence="2" id="KW-0472">Membrane</keyword>
<dbReference type="Proteomes" id="UP000694915">
    <property type="component" value="Unplaced"/>
</dbReference>
<dbReference type="RefSeq" id="XP_026634299.1">
    <property type="nucleotide sequence ID" value="XM_026778498.1"/>
</dbReference>